<dbReference type="AlphaFoldDB" id="Q2CB10"/>
<proteinExistence type="predicted"/>
<name>Q2CB10_OCEGH</name>
<evidence type="ECO:0000256" key="1">
    <source>
        <dbReference type="SAM" id="SignalP"/>
    </source>
</evidence>
<keyword evidence="1" id="KW-0732">Signal</keyword>
<protein>
    <recommendedName>
        <fullName evidence="4">DUF4198 domain-containing protein</fullName>
    </recommendedName>
</protein>
<comment type="caution">
    <text evidence="2">The sequence shown here is derived from an EMBL/GenBank/DDBJ whole genome shotgun (WGS) entry which is preliminary data.</text>
</comment>
<evidence type="ECO:0008006" key="4">
    <source>
        <dbReference type="Google" id="ProtNLM"/>
    </source>
</evidence>
<dbReference type="OrthoDB" id="7872144at2"/>
<feature type="signal peptide" evidence="1">
    <location>
        <begin position="1"/>
        <end position="20"/>
    </location>
</feature>
<dbReference type="HOGENOM" id="CLU_117164_0_0_5"/>
<reference evidence="2 3" key="1">
    <citation type="journal article" date="2010" name="J. Bacteriol.">
        <title>Genome sequences of Oceanicola granulosus HTCC2516(T) and Oceanicola batsensis HTCC2597(TDelta).</title>
        <authorList>
            <person name="Thrash J.C."/>
            <person name="Cho J.C."/>
            <person name="Vergin K.L."/>
            <person name="Giovannoni S.J."/>
        </authorList>
    </citation>
    <scope>NUCLEOTIDE SEQUENCE [LARGE SCALE GENOMIC DNA]</scope>
    <source>
        <strain evidence="3">ATCC BAA-861 / DSM 15982 / KCTC 12143 / HTCC2516</strain>
    </source>
</reference>
<evidence type="ECO:0000313" key="3">
    <source>
        <dbReference type="Proteomes" id="UP000003635"/>
    </source>
</evidence>
<organism evidence="2 3">
    <name type="scientific">Oceanicola granulosus (strain ATCC BAA-861 / DSM 15982 / KCTC 12143 / HTCC2516)</name>
    <dbReference type="NCBI Taxonomy" id="314256"/>
    <lineage>
        <taxon>Bacteria</taxon>
        <taxon>Pseudomonadati</taxon>
        <taxon>Pseudomonadota</taxon>
        <taxon>Alphaproteobacteria</taxon>
        <taxon>Rhodobacterales</taxon>
        <taxon>Roseobacteraceae</taxon>
        <taxon>Oceanicola</taxon>
    </lineage>
</organism>
<dbReference type="Proteomes" id="UP000003635">
    <property type="component" value="Unassembled WGS sequence"/>
</dbReference>
<keyword evidence="3" id="KW-1185">Reference proteome</keyword>
<evidence type="ECO:0000313" key="2">
    <source>
        <dbReference type="EMBL" id="EAR49866.1"/>
    </source>
</evidence>
<dbReference type="eggNOG" id="ENOG50330RW">
    <property type="taxonomic scope" value="Bacteria"/>
</dbReference>
<dbReference type="STRING" id="314256.OG2516_14336"/>
<sequence>MLRLPLAALLAATAALPALAQPECPTRADIDGGIRLDMGDGVVETYRPLRPGVIRVTGEEAGGETYRIDLAKGLYTLAFQDVYDGRPDPAARTTHAFEMRPENMPDPAPGSRVSLDVVTVDFGEFLAETEHYDSGPLSEVTIGTCRYDAFEVVARYSEEPGYEDGFLYLPELGISYLAWWREGSEREDLPVVSIAAVR</sequence>
<dbReference type="EMBL" id="AAOT01000044">
    <property type="protein sequence ID" value="EAR49866.1"/>
    <property type="molecule type" value="Genomic_DNA"/>
</dbReference>
<accession>Q2CB10</accession>
<dbReference type="RefSeq" id="WP_007256383.1">
    <property type="nucleotide sequence ID" value="NZ_CH724108.1"/>
</dbReference>
<feature type="chain" id="PRO_5004206789" description="DUF4198 domain-containing protein" evidence="1">
    <location>
        <begin position="21"/>
        <end position="198"/>
    </location>
</feature>
<gene>
    <name evidence="2" type="ORF">OG2516_14336</name>
</gene>